<proteinExistence type="predicted"/>
<gene>
    <name evidence="1" type="ORF">HGRIS_008431</name>
</gene>
<dbReference type="Proteomes" id="UP001556367">
    <property type="component" value="Unassembled WGS sequence"/>
</dbReference>
<reference evidence="2" key="1">
    <citation type="submission" date="2024-06" db="EMBL/GenBank/DDBJ databases">
        <title>Multi-omics analyses provide insights into the biosynthesis of the anticancer antibiotic pleurotin in Hohenbuehelia grisea.</title>
        <authorList>
            <person name="Weaver J.A."/>
            <person name="Alberti F."/>
        </authorList>
    </citation>
    <scope>NUCLEOTIDE SEQUENCE [LARGE SCALE GENOMIC DNA]</scope>
    <source>
        <strain evidence="2">T-177</strain>
    </source>
</reference>
<dbReference type="EMBL" id="JASNQZ010000011">
    <property type="protein sequence ID" value="KAL0951759.1"/>
    <property type="molecule type" value="Genomic_DNA"/>
</dbReference>
<evidence type="ECO:0000313" key="2">
    <source>
        <dbReference type="Proteomes" id="UP001556367"/>
    </source>
</evidence>
<organism evidence="1 2">
    <name type="scientific">Hohenbuehelia grisea</name>
    <dbReference type="NCBI Taxonomy" id="104357"/>
    <lineage>
        <taxon>Eukaryota</taxon>
        <taxon>Fungi</taxon>
        <taxon>Dikarya</taxon>
        <taxon>Basidiomycota</taxon>
        <taxon>Agaricomycotina</taxon>
        <taxon>Agaricomycetes</taxon>
        <taxon>Agaricomycetidae</taxon>
        <taxon>Agaricales</taxon>
        <taxon>Pleurotineae</taxon>
        <taxon>Pleurotaceae</taxon>
        <taxon>Hohenbuehelia</taxon>
    </lineage>
</organism>
<accession>A0ABR3J7Z3</accession>
<name>A0ABR3J7Z3_9AGAR</name>
<sequence>MDILSKHQYEILRGYAALHRPNAFILPYCAFADIHDLLLNGLLLNKHLTDYPPSVEYQQKFWKWAIGQLEAALAECSEAGIQKSTVSS</sequence>
<keyword evidence="2" id="KW-1185">Reference proteome</keyword>
<protein>
    <submittedName>
        <fullName evidence="1">Uncharacterized protein</fullName>
    </submittedName>
</protein>
<comment type="caution">
    <text evidence="1">The sequence shown here is derived from an EMBL/GenBank/DDBJ whole genome shotgun (WGS) entry which is preliminary data.</text>
</comment>
<evidence type="ECO:0000313" key="1">
    <source>
        <dbReference type="EMBL" id="KAL0951759.1"/>
    </source>
</evidence>